<accession>A0A6J4L7G2</accession>
<dbReference type="AlphaFoldDB" id="A0A6J4L7G2"/>
<reference evidence="1" key="1">
    <citation type="submission" date="2020-02" db="EMBL/GenBank/DDBJ databases">
        <authorList>
            <person name="Meier V. D."/>
        </authorList>
    </citation>
    <scope>NUCLEOTIDE SEQUENCE</scope>
    <source>
        <strain evidence="1">AVDCRST_MAG89</strain>
    </source>
</reference>
<proteinExistence type="predicted"/>
<protein>
    <submittedName>
        <fullName evidence="1">Uncharacterized protein</fullName>
    </submittedName>
</protein>
<organism evidence="1">
    <name type="scientific">uncultured Gemmatimonadota bacterium</name>
    <dbReference type="NCBI Taxonomy" id="203437"/>
    <lineage>
        <taxon>Bacteria</taxon>
        <taxon>Pseudomonadati</taxon>
        <taxon>Gemmatimonadota</taxon>
        <taxon>environmental samples</taxon>
    </lineage>
</organism>
<name>A0A6J4L7G2_9BACT</name>
<sequence>MFWMFMTALWVVMLLAPLALLVALLPAGRDCPRCSGETLLLRHRMLMPIRRFMGRRWCTSCGWEGMMRYSRNVPAPVLAAVVEHRDEADDDAVWRPERNDTVF</sequence>
<dbReference type="EMBL" id="CADCTV010000386">
    <property type="protein sequence ID" value="CAA9324305.1"/>
    <property type="molecule type" value="Genomic_DNA"/>
</dbReference>
<evidence type="ECO:0000313" key="1">
    <source>
        <dbReference type="EMBL" id="CAA9324305.1"/>
    </source>
</evidence>
<gene>
    <name evidence="1" type="ORF">AVDCRST_MAG89-1803</name>
</gene>